<evidence type="ECO:0000313" key="2">
    <source>
        <dbReference type="Proteomes" id="UP001243375"/>
    </source>
</evidence>
<name>A0ACC2WZ84_9TREE</name>
<organism evidence="1 2">
    <name type="scientific">Naganishia vaughanmartiniae</name>
    <dbReference type="NCBI Taxonomy" id="1424756"/>
    <lineage>
        <taxon>Eukaryota</taxon>
        <taxon>Fungi</taxon>
        <taxon>Dikarya</taxon>
        <taxon>Basidiomycota</taxon>
        <taxon>Agaricomycotina</taxon>
        <taxon>Tremellomycetes</taxon>
        <taxon>Filobasidiales</taxon>
        <taxon>Filobasidiaceae</taxon>
        <taxon>Naganishia</taxon>
    </lineage>
</organism>
<dbReference type="EMBL" id="JASBWU010000014">
    <property type="protein sequence ID" value="KAJ9116429.1"/>
    <property type="molecule type" value="Genomic_DNA"/>
</dbReference>
<keyword evidence="2" id="KW-1185">Reference proteome</keyword>
<evidence type="ECO:0000313" key="1">
    <source>
        <dbReference type="EMBL" id="KAJ9116429.1"/>
    </source>
</evidence>
<comment type="caution">
    <text evidence="1">The sequence shown here is derived from an EMBL/GenBank/DDBJ whole genome shotgun (WGS) entry which is preliminary data.</text>
</comment>
<proteinExistence type="predicted"/>
<reference evidence="1" key="1">
    <citation type="submission" date="2023-04" db="EMBL/GenBank/DDBJ databases">
        <title>Draft Genome sequencing of Naganishia species isolated from polar environments using Oxford Nanopore Technology.</title>
        <authorList>
            <person name="Leo P."/>
            <person name="Venkateswaran K."/>
        </authorList>
    </citation>
    <scope>NUCLEOTIDE SEQUENCE</scope>
    <source>
        <strain evidence="1">MNA-CCFEE 5425</strain>
    </source>
</reference>
<gene>
    <name evidence="1" type="ORF">QFC22_004871</name>
</gene>
<dbReference type="Proteomes" id="UP001243375">
    <property type="component" value="Unassembled WGS sequence"/>
</dbReference>
<accession>A0ACC2WZ84</accession>
<sequence>MASTSNDPRFPAMPMPVDDMGMMPQQDDGNMMPLPVDRGFSRRANAHHRVGATTSTRGGGGGSFASRGGGRSGRPAPIYSGSRRGSRSTNDGNDATDLSAVDVEVDAFETGSQKSSYSRTSSKGAGTSRKRRKSPRRAPGSQGSKAPPSDKSTRIYQLFPVETKESEAESLQKAQENAIAWNEPENMTKLRVLEGIFDEYMEQMKALRRAKYERLNQSPERNVSAEESAGQEAPAMVAQEQA</sequence>
<protein>
    <submittedName>
        <fullName evidence="1">Uncharacterized protein</fullName>
    </submittedName>
</protein>